<dbReference type="InterPro" id="IPR002213">
    <property type="entry name" value="UDP_glucos_trans"/>
</dbReference>
<reference evidence="3 4" key="1">
    <citation type="submission" date="2020-06" db="EMBL/GenBank/DDBJ databases">
        <title>Transcriptomic and genomic resources for Thalictrum thalictroides and T. hernandezii: Facilitating candidate gene discovery in an emerging model plant lineage.</title>
        <authorList>
            <person name="Arias T."/>
            <person name="Riano-Pachon D.M."/>
            <person name="Di Stilio V.S."/>
        </authorList>
    </citation>
    <scope>NUCLEOTIDE SEQUENCE [LARGE SCALE GENOMIC DNA]</scope>
    <source>
        <strain evidence="4">cv. WT478/WT964</strain>
        <tissue evidence="3">Leaves</tissue>
    </source>
</reference>
<dbReference type="Proteomes" id="UP000554482">
    <property type="component" value="Unassembled WGS sequence"/>
</dbReference>
<dbReference type="Gene3D" id="3.40.50.2000">
    <property type="entry name" value="Glycogen Phosphorylase B"/>
    <property type="match status" value="2"/>
</dbReference>
<gene>
    <name evidence="3" type="ORF">FRX31_005325</name>
</gene>
<dbReference type="PANTHER" id="PTHR11926">
    <property type="entry name" value="GLUCOSYL/GLUCURONOSYL TRANSFERASES"/>
    <property type="match status" value="1"/>
</dbReference>
<accession>A0A7J6X864</accession>
<keyword evidence="2 3" id="KW-0808">Transferase</keyword>
<evidence type="ECO:0000313" key="3">
    <source>
        <dbReference type="EMBL" id="KAF5205088.1"/>
    </source>
</evidence>
<organism evidence="3 4">
    <name type="scientific">Thalictrum thalictroides</name>
    <name type="common">Rue-anemone</name>
    <name type="synonym">Anemone thalictroides</name>
    <dbReference type="NCBI Taxonomy" id="46969"/>
    <lineage>
        <taxon>Eukaryota</taxon>
        <taxon>Viridiplantae</taxon>
        <taxon>Streptophyta</taxon>
        <taxon>Embryophyta</taxon>
        <taxon>Tracheophyta</taxon>
        <taxon>Spermatophyta</taxon>
        <taxon>Magnoliopsida</taxon>
        <taxon>Ranunculales</taxon>
        <taxon>Ranunculaceae</taxon>
        <taxon>Thalictroideae</taxon>
        <taxon>Thalictrum</taxon>
    </lineage>
</organism>
<proteinExistence type="inferred from homology"/>
<protein>
    <submittedName>
        <fullName evidence="3">Udp-glycosyltransferase 85a8</fullName>
    </submittedName>
</protein>
<dbReference type="FunFam" id="3.40.50.2000:FF:000027">
    <property type="entry name" value="Glycosyltransferase"/>
    <property type="match status" value="1"/>
</dbReference>
<feature type="non-terminal residue" evidence="3">
    <location>
        <position position="1"/>
    </location>
</feature>
<dbReference type="OrthoDB" id="5835829at2759"/>
<evidence type="ECO:0000313" key="4">
    <source>
        <dbReference type="Proteomes" id="UP000554482"/>
    </source>
</evidence>
<keyword evidence="4" id="KW-1185">Reference proteome</keyword>
<evidence type="ECO:0000256" key="1">
    <source>
        <dbReference type="ARBA" id="ARBA00009995"/>
    </source>
</evidence>
<dbReference type="SUPFAM" id="SSF53756">
    <property type="entry name" value="UDP-Glycosyltransferase/glycogen phosphorylase"/>
    <property type="match status" value="1"/>
</dbReference>
<dbReference type="CDD" id="cd03784">
    <property type="entry name" value="GT1_Gtf-like"/>
    <property type="match status" value="1"/>
</dbReference>
<comment type="caution">
    <text evidence="3">The sequence shown here is derived from an EMBL/GenBank/DDBJ whole genome shotgun (WGS) entry which is preliminary data.</text>
</comment>
<name>A0A7J6X864_THATH</name>
<dbReference type="GO" id="GO:0080043">
    <property type="term" value="F:quercetin 3-O-glucosyltransferase activity"/>
    <property type="evidence" value="ECO:0007669"/>
    <property type="project" value="TreeGrafter"/>
</dbReference>
<dbReference type="GO" id="GO:0080044">
    <property type="term" value="F:quercetin 7-O-glucosyltransferase activity"/>
    <property type="evidence" value="ECO:0007669"/>
    <property type="project" value="TreeGrafter"/>
</dbReference>
<evidence type="ECO:0000256" key="2">
    <source>
        <dbReference type="ARBA" id="ARBA00022679"/>
    </source>
</evidence>
<comment type="similarity">
    <text evidence="1">Belongs to the UDP-glycosyltransferase family.</text>
</comment>
<dbReference type="Pfam" id="PF00201">
    <property type="entry name" value="UDPGT"/>
    <property type="match status" value="1"/>
</dbReference>
<dbReference type="PANTHER" id="PTHR11926:SF1516">
    <property type="entry name" value="GLYCOSYLTRANSFERASE"/>
    <property type="match status" value="1"/>
</dbReference>
<dbReference type="EMBL" id="JABWDY010004542">
    <property type="protein sequence ID" value="KAF5205088.1"/>
    <property type="molecule type" value="Genomic_DNA"/>
</dbReference>
<dbReference type="AlphaFoldDB" id="A0A7J6X864"/>
<sequence length="307" mass="34753">KSYTANDYLDTPIDFIPGLKHMRLKDVPTFFWDRVNARFHTVVMREMEKYNKASAIVVNSFDALEREVLDAMKSIPPAVYPIGPLQLLEEEIPNKLLRSFGNNLLKEHTDCLEWLDSQEPNSVVYVSFGTSAVMTNAHLIEFAWGLANCKHPFLWVINPDLVIGKAAILPPEFTKETADRAMISGWCPQEEVLCHSSTGGFLTHSGWSSTMDTMSAGVPIICWPASFVDQVTNCRNACVLWGTGIEIDINIKRDKVEKMVRELMENEKGKEMKKRAMEWKKSAQESIKPGGSSYMNLDKIIQEVLLH</sequence>